<dbReference type="NCBIfam" id="NF006505">
    <property type="entry name" value="PRK08939.1"/>
    <property type="match status" value="1"/>
</dbReference>
<dbReference type="Gene3D" id="3.40.50.300">
    <property type="entry name" value="P-loop containing nucleotide triphosphate hydrolases"/>
    <property type="match status" value="1"/>
</dbReference>
<evidence type="ECO:0000259" key="1">
    <source>
        <dbReference type="Pfam" id="PF07319"/>
    </source>
</evidence>
<dbReference type="CDD" id="cd00009">
    <property type="entry name" value="AAA"/>
    <property type="match status" value="1"/>
</dbReference>
<gene>
    <name evidence="2" type="primary">dnaI</name>
    <name evidence="2" type="ORF">G4D63_08915</name>
</gene>
<reference evidence="2 3" key="1">
    <citation type="submission" date="2020-02" db="EMBL/GenBank/DDBJ databases">
        <title>Bacillus aquiflavi sp. nov., isolated from yellow water of strong flavor Chinese baijiu in Yibin region of China.</title>
        <authorList>
            <person name="Xie J."/>
        </authorList>
    </citation>
    <scope>NUCLEOTIDE SEQUENCE [LARGE SCALE GENOMIC DNA]</scope>
    <source>
        <strain evidence="2 3">SA4</strain>
    </source>
</reference>
<feature type="domain" description="Primosomal DnaI N-terminal" evidence="1">
    <location>
        <begin position="1"/>
        <end position="99"/>
    </location>
</feature>
<dbReference type="PANTHER" id="PTHR30050:SF8">
    <property type="entry name" value="PRIMOSOMAL PROTEIN DNAI"/>
    <property type="match status" value="1"/>
</dbReference>
<dbReference type="SUPFAM" id="SSF52540">
    <property type="entry name" value="P-loop containing nucleoside triphosphate hydrolases"/>
    <property type="match status" value="1"/>
</dbReference>
<dbReference type="InterPro" id="IPR027417">
    <property type="entry name" value="P-loop_NTPase"/>
</dbReference>
<dbReference type="PANTHER" id="PTHR30050">
    <property type="entry name" value="CHROMOSOMAL REPLICATION INITIATOR PROTEIN DNAA"/>
    <property type="match status" value="1"/>
</dbReference>
<name>A0A6M0Q6A0_9BACI</name>
<dbReference type="InterPro" id="IPR009928">
    <property type="entry name" value="DnaI_N"/>
</dbReference>
<dbReference type="GO" id="GO:0006260">
    <property type="term" value="P:DNA replication"/>
    <property type="evidence" value="ECO:0007669"/>
    <property type="project" value="TreeGrafter"/>
</dbReference>
<dbReference type="EMBL" id="JAAIWM010000002">
    <property type="protein sequence ID" value="NEY71866.1"/>
    <property type="molecule type" value="Genomic_DNA"/>
</dbReference>
<evidence type="ECO:0000313" key="3">
    <source>
        <dbReference type="Proteomes" id="UP000481043"/>
    </source>
</evidence>
<dbReference type="AlphaFoldDB" id="A0A6M0Q6A0"/>
<dbReference type="RefSeq" id="WP_163179285.1">
    <property type="nucleotide sequence ID" value="NZ_JAAIWM010000002.1"/>
</dbReference>
<organism evidence="2 3">
    <name type="scientific">Bacillus mesophilus</name>
    <dbReference type="NCBI Taxonomy" id="1808955"/>
    <lineage>
        <taxon>Bacteria</taxon>
        <taxon>Bacillati</taxon>
        <taxon>Bacillota</taxon>
        <taxon>Bacilli</taxon>
        <taxon>Bacillales</taxon>
        <taxon>Bacillaceae</taxon>
        <taxon>Bacillus</taxon>
    </lineage>
</organism>
<accession>A0A6M0Q6A0</accession>
<keyword evidence="3" id="KW-1185">Reference proteome</keyword>
<comment type="caution">
    <text evidence="2">The sequence shown here is derived from an EMBL/GenBank/DDBJ whole genome shotgun (WGS) entry which is preliminary data.</text>
</comment>
<sequence length="313" mass="36592">MKSIKDTLNRFSNNSRFESEYERFKEVILSDPYVKDFLEKHRPFLNRKIFDRGIMKLYEYSTASKECQGCPSLGECKNMIKGYHPQLILKDKQSIEIDYTRCPSKVQYDSQKEKQSKIKSVYIPSDLLKASIHDIYEDDENRFRIKQLVWEFIESYGENQRVKGLYISGGFGVGKTFILCAIANELASIKNTESMIVYFPEYIREIKGVMGNDQLFSAKLEAAKKTPVLMLDDIGAESMTSWMRDEILGPILQHRMLERLPTFFSSNLSMKELLRHYTYSQKGEEEGIKAQRILERVRYLASEIELIDENRRA</sequence>
<dbReference type="Pfam" id="PF07319">
    <property type="entry name" value="DnaI_N"/>
    <property type="match status" value="1"/>
</dbReference>
<proteinExistence type="predicted"/>
<dbReference type="Proteomes" id="UP000481043">
    <property type="component" value="Unassembled WGS sequence"/>
</dbReference>
<protein>
    <submittedName>
        <fullName evidence="2">Primosomal protein DnaI</fullName>
    </submittedName>
</protein>
<evidence type="ECO:0000313" key="2">
    <source>
        <dbReference type="EMBL" id="NEY71866.1"/>
    </source>
</evidence>